<reference evidence="1 2" key="1">
    <citation type="submission" date="2023-02" db="EMBL/GenBank/DDBJ databases">
        <title>LHISI_Scaffold_Assembly.</title>
        <authorList>
            <person name="Stuart O.P."/>
            <person name="Cleave R."/>
            <person name="Magrath M.J.L."/>
            <person name="Mikheyev A.S."/>
        </authorList>
    </citation>
    <scope>NUCLEOTIDE SEQUENCE [LARGE SCALE GENOMIC DNA]</scope>
    <source>
        <strain evidence="1">Daus_M_001</strain>
        <tissue evidence="1">Leg muscle</tissue>
    </source>
</reference>
<gene>
    <name evidence="1" type="ORF">PR048_016137</name>
</gene>
<evidence type="ECO:0000313" key="1">
    <source>
        <dbReference type="EMBL" id="KAJ8884280.1"/>
    </source>
</evidence>
<protein>
    <submittedName>
        <fullName evidence="1">Uncharacterized protein</fullName>
    </submittedName>
</protein>
<dbReference type="Proteomes" id="UP001159363">
    <property type="component" value="Chromosome 4"/>
</dbReference>
<proteinExistence type="predicted"/>
<sequence>MCRRQGYDNDSTKSGIHTGGQKRICEVNPIALFVPCANDLLNLCGVNSFVTVAFYVTFFLTLESVCRFFSGLAHRWDVQSQLAGISVERLCETRWSAPHYAVKTIIAYVDKIVEDIEALCSPEENNDIRS</sequence>
<accession>A0ABQ9HIW4</accession>
<organism evidence="1 2">
    <name type="scientific">Dryococelus australis</name>
    <dbReference type="NCBI Taxonomy" id="614101"/>
    <lineage>
        <taxon>Eukaryota</taxon>
        <taxon>Metazoa</taxon>
        <taxon>Ecdysozoa</taxon>
        <taxon>Arthropoda</taxon>
        <taxon>Hexapoda</taxon>
        <taxon>Insecta</taxon>
        <taxon>Pterygota</taxon>
        <taxon>Neoptera</taxon>
        <taxon>Polyneoptera</taxon>
        <taxon>Phasmatodea</taxon>
        <taxon>Verophasmatodea</taxon>
        <taxon>Anareolatae</taxon>
        <taxon>Phasmatidae</taxon>
        <taxon>Eurycanthinae</taxon>
        <taxon>Dryococelus</taxon>
    </lineage>
</organism>
<evidence type="ECO:0000313" key="2">
    <source>
        <dbReference type="Proteomes" id="UP001159363"/>
    </source>
</evidence>
<dbReference type="EMBL" id="JARBHB010000005">
    <property type="protein sequence ID" value="KAJ8884280.1"/>
    <property type="molecule type" value="Genomic_DNA"/>
</dbReference>
<keyword evidence="2" id="KW-1185">Reference proteome</keyword>
<comment type="caution">
    <text evidence="1">The sequence shown here is derived from an EMBL/GenBank/DDBJ whole genome shotgun (WGS) entry which is preliminary data.</text>
</comment>
<name>A0ABQ9HIW4_9NEOP</name>